<evidence type="ECO:0000256" key="3">
    <source>
        <dbReference type="ARBA" id="ARBA00022692"/>
    </source>
</evidence>
<evidence type="ECO:0000256" key="7">
    <source>
        <dbReference type="ARBA" id="ARBA00023157"/>
    </source>
</evidence>
<dbReference type="Gene3D" id="4.10.400.10">
    <property type="entry name" value="Low-density Lipoprotein Receptor"/>
    <property type="match status" value="2"/>
</dbReference>
<protein>
    <submittedName>
        <fullName evidence="9">Low-density lipoprotein receptor domain class A</fullName>
    </submittedName>
</protein>
<dbReference type="PANTHER" id="PTHR24270:SF8">
    <property type="entry name" value="LD11117P-RELATED"/>
    <property type="match status" value="1"/>
</dbReference>
<comment type="caution">
    <text evidence="8">Lacks conserved residue(s) required for the propagation of feature annotation.</text>
</comment>
<keyword evidence="3" id="KW-0812">Transmembrane</keyword>
<dbReference type="GO" id="GO:0016192">
    <property type="term" value="P:vesicle-mediated transport"/>
    <property type="evidence" value="ECO:0007669"/>
    <property type="project" value="UniProtKB-ARBA"/>
</dbReference>
<proteinExistence type="predicted"/>
<dbReference type="InterPro" id="IPR050685">
    <property type="entry name" value="LDLR"/>
</dbReference>
<dbReference type="AlphaFoldDB" id="A0A0N4WPS0"/>
<evidence type="ECO:0000313" key="9">
    <source>
        <dbReference type="WBParaSite" id="HPLM_0001338601-mRNA-1"/>
    </source>
</evidence>
<evidence type="ECO:0000256" key="8">
    <source>
        <dbReference type="PROSITE-ProRule" id="PRU00124"/>
    </source>
</evidence>
<evidence type="ECO:0000256" key="4">
    <source>
        <dbReference type="ARBA" id="ARBA00022737"/>
    </source>
</evidence>
<organism evidence="9">
    <name type="scientific">Haemonchus placei</name>
    <name type="common">Barber's pole worm</name>
    <dbReference type="NCBI Taxonomy" id="6290"/>
    <lineage>
        <taxon>Eukaryota</taxon>
        <taxon>Metazoa</taxon>
        <taxon>Ecdysozoa</taxon>
        <taxon>Nematoda</taxon>
        <taxon>Chromadorea</taxon>
        <taxon>Rhabditida</taxon>
        <taxon>Rhabditina</taxon>
        <taxon>Rhabditomorpha</taxon>
        <taxon>Strongyloidea</taxon>
        <taxon>Trichostrongylidae</taxon>
        <taxon>Haemonchus</taxon>
    </lineage>
</organism>
<dbReference type="WBParaSite" id="HPLM_0001338601-mRNA-1">
    <property type="protein sequence ID" value="HPLM_0001338601-mRNA-1"/>
    <property type="gene ID" value="HPLM_0001338601"/>
</dbReference>
<dbReference type="InterPro" id="IPR036055">
    <property type="entry name" value="LDL_receptor-like_sf"/>
</dbReference>
<dbReference type="GO" id="GO:0012505">
    <property type="term" value="C:endomembrane system"/>
    <property type="evidence" value="ECO:0007669"/>
    <property type="project" value="UniProtKB-SubCell"/>
</dbReference>
<accession>A0A0N4WPS0</accession>
<name>A0A0N4WPS0_HAEPC</name>
<sequence length="117" mass="12939">LGLFSCRNGEECIAGYLECDGVADCADVSDEHEHFSGHFECDGVADCADASDEHEHFSFAYHYSLQCEIFEAHCQAPDITCRNVTGIVCLPAPKICDGNPDCFDAKDEEFCGYEQQR</sequence>
<feature type="disulfide bond" evidence="8">
    <location>
        <begin position="96"/>
        <end position="111"/>
    </location>
</feature>
<keyword evidence="7 8" id="KW-1015">Disulfide bond</keyword>
<dbReference type="OMA" id="NELCIPE"/>
<reference evidence="9" key="1">
    <citation type="submission" date="2017-02" db="UniProtKB">
        <authorList>
            <consortium name="WormBaseParasite"/>
        </authorList>
    </citation>
    <scope>IDENTIFICATION</scope>
</reference>
<dbReference type="PROSITE" id="PS01209">
    <property type="entry name" value="LDLRA_1"/>
    <property type="match status" value="1"/>
</dbReference>
<evidence type="ECO:0000256" key="5">
    <source>
        <dbReference type="ARBA" id="ARBA00022989"/>
    </source>
</evidence>
<dbReference type="InterPro" id="IPR023415">
    <property type="entry name" value="LDLR_class-A_CS"/>
</dbReference>
<dbReference type="SUPFAM" id="SSF57424">
    <property type="entry name" value="LDL receptor-like module"/>
    <property type="match status" value="2"/>
</dbReference>
<evidence type="ECO:0000256" key="6">
    <source>
        <dbReference type="ARBA" id="ARBA00023136"/>
    </source>
</evidence>
<dbReference type="PRINTS" id="PR00261">
    <property type="entry name" value="LDLRECEPTOR"/>
</dbReference>
<keyword evidence="4" id="KW-0677">Repeat</keyword>
<dbReference type="SMART" id="SM00192">
    <property type="entry name" value="LDLa"/>
    <property type="match status" value="2"/>
</dbReference>
<dbReference type="GO" id="GO:0005886">
    <property type="term" value="C:plasma membrane"/>
    <property type="evidence" value="ECO:0007669"/>
    <property type="project" value="TreeGrafter"/>
</dbReference>
<keyword evidence="6" id="KW-0472">Membrane</keyword>
<dbReference type="InterPro" id="IPR002172">
    <property type="entry name" value="LDrepeatLR_classA_rpt"/>
</dbReference>
<dbReference type="PANTHER" id="PTHR24270">
    <property type="entry name" value="LOW-DENSITY LIPOPROTEIN RECEPTOR-RELATED"/>
    <property type="match status" value="1"/>
</dbReference>
<evidence type="ECO:0000256" key="2">
    <source>
        <dbReference type="ARBA" id="ARBA00004308"/>
    </source>
</evidence>
<dbReference type="PROSITE" id="PS50068">
    <property type="entry name" value="LDLRA_2"/>
    <property type="match status" value="2"/>
</dbReference>
<evidence type="ECO:0000256" key="1">
    <source>
        <dbReference type="ARBA" id="ARBA00004167"/>
    </source>
</evidence>
<keyword evidence="5" id="KW-1133">Transmembrane helix</keyword>
<comment type="subcellular location">
    <subcellularLocation>
        <location evidence="2">Endomembrane system</location>
    </subcellularLocation>
    <subcellularLocation>
        <location evidence="1">Membrane</location>
        <topology evidence="1">Single-pass membrane protein</topology>
    </subcellularLocation>
</comment>
<dbReference type="Pfam" id="PF00057">
    <property type="entry name" value="Ldl_recept_a"/>
    <property type="match status" value="2"/>
</dbReference>